<dbReference type="OrthoDB" id="10335815at2759"/>
<reference evidence="1 2" key="2">
    <citation type="submission" date="2018-11" db="EMBL/GenBank/DDBJ databases">
        <authorList>
            <consortium name="Pathogen Informatics"/>
        </authorList>
    </citation>
    <scope>NUCLEOTIDE SEQUENCE [LARGE SCALE GENOMIC DNA]</scope>
</reference>
<proteinExistence type="predicted"/>
<sequence>MSVFEEPILKHLSDHTAQIPLNSQEIVIPLREVTYSEKCDEKGEDGVELCIAFADNPLKHIPQDVEGQFREIMADSSWDWVTKKFVLHLPRKSEMGVEKFLKKVNIALNNMMTEEGKSEKNMTVDGIIKIS</sequence>
<name>A0A0R3STJ3_HYMDI</name>
<evidence type="ECO:0000313" key="3">
    <source>
        <dbReference type="WBParaSite" id="HDID_0000873201-mRNA-1"/>
    </source>
</evidence>
<organism evidence="3">
    <name type="scientific">Hymenolepis diminuta</name>
    <name type="common">Rat tapeworm</name>
    <dbReference type="NCBI Taxonomy" id="6216"/>
    <lineage>
        <taxon>Eukaryota</taxon>
        <taxon>Metazoa</taxon>
        <taxon>Spiralia</taxon>
        <taxon>Lophotrochozoa</taxon>
        <taxon>Platyhelminthes</taxon>
        <taxon>Cestoda</taxon>
        <taxon>Eucestoda</taxon>
        <taxon>Cyclophyllidea</taxon>
        <taxon>Hymenolepididae</taxon>
        <taxon>Hymenolepis</taxon>
    </lineage>
</organism>
<accession>A0A0R3STJ3</accession>
<reference evidence="3" key="1">
    <citation type="submission" date="2017-02" db="UniProtKB">
        <authorList>
            <consortium name="WormBaseParasite"/>
        </authorList>
    </citation>
    <scope>IDENTIFICATION</scope>
</reference>
<dbReference type="AlphaFoldDB" id="A0A0R3STJ3"/>
<dbReference type="WBParaSite" id="HDID_0000873201-mRNA-1">
    <property type="protein sequence ID" value="HDID_0000873201-mRNA-1"/>
    <property type="gene ID" value="HDID_0000873201"/>
</dbReference>
<dbReference type="EMBL" id="UYSG01011133">
    <property type="protein sequence ID" value="VDL61048.1"/>
    <property type="molecule type" value="Genomic_DNA"/>
</dbReference>
<evidence type="ECO:0000313" key="2">
    <source>
        <dbReference type="Proteomes" id="UP000274504"/>
    </source>
</evidence>
<gene>
    <name evidence="1" type="ORF">HDID_LOCUS8730</name>
</gene>
<evidence type="ECO:0000313" key="1">
    <source>
        <dbReference type="EMBL" id="VDL61048.1"/>
    </source>
</evidence>
<dbReference type="Proteomes" id="UP000274504">
    <property type="component" value="Unassembled WGS sequence"/>
</dbReference>
<protein>
    <submittedName>
        <fullName evidence="3">DUF4283 domain-containing protein</fullName>
    </submittedName>
</protein>